<dbReference type="EMBL" id="JAPFRF010000371">
    <property type="protein sequence ID" value="KAJ7300646.1"/>
    <property type="molecule type" value="Genomic_DNA"/>
</dbReference>
<dbReference type="AlphaFoldDB" id="A0A9Q0X5H6"/>
<feature type="region of interest" description="Disordered" evidence="1">
    <location>
        <begin position="1"/>
        <end position="21"/>
    </location>
</feature>
<dbReference type="Proteomes" id="UP001142489">
    <property type="component" value="Unassembled WGS sequence"/>
</dbReference>
<dbReference type="OrthoDB" id="9049434at2759"/>
<gene>
    <name evidence="2" type="ORF">JRQ81_000003</name>
</gene>
<protein>
    <submittedName>
        <fullName evidence="2">Uncharacterized protein</fullName>
    </submittedName>
</protein>
<reference evidence="2" key="1">
    <citation type="journal article" date="2023" name="DNA Res.">
        <title>Chromosome-level genome assembly of Phrynocephalus forsythii using third-generation DNA sequencing and Hi-C analysis.</title>
        <authorList>
            <person name="Qi Y."/>
            <person name="Zhao W."/>
            <person name="Zhao Y."/>
            <person name="Niu C."/>
            <person name="Cao S."/>
            <person name="Zhang Y."/>
        </authorList>
    </citation>
    <scope>NUCLEOTIDE SEQUENCE</scope>
    <source>
        <tissue evidence="2">Muscle</tissue>
    </source>
</reference>
<keyword evidence="3" id="KW-1185">Reference proteome</keyword>
<evidence type="ECO:0000256" key="1">
    <source>
        <dbReference type="SAM" id="MobiDB-lite"/>
    </source>
</evidence>
<evidence type="ECO:0000313" key="3">
    <source>
        <dbReference type="Proteomes" id="UP001142489"/>
    </source>
</evidence>
<name>A0A9Q0X5H6_9SAUR</name>
<feature type="compositionally biased region" description="Basic and acidic residues" evidence="1">
    <location>
        <begin position="12"/>
        <end position="21"/>
    </location>
</feature>
<sequence>MAEAAGWGASQEVKKEPEKGLEAHWESQWQDFLERLQPDLRRWEEPVVSDAAQWDDAKAFLASFEQVAQACQWPRGEWVARLLPALNGLGEEAFGSLEAQDKGDYGKGVTIPKEVCPPLLKGDQDPTQPGNQTIFWQVLQEDGENIASLGKEILTLIRS</sequence>
<comment type="caution">
    <text evidence="2">The sequence shown here is derived from an EMBL/GenBank/DDBJ whole genome shotgun (WGS) entry which is preliminary data.</text>
</comment>
<proteinExistence type="predicted"/>
<accession>A0A9Q0X5H6</accession>
<organism evidence="2 3">
    <name type="scientific">Phrynocephalus forsythii</name>
    <dbReference type="NCBI Taxonomy" id="171643"/>
    <lineage>
        <taxon>Eukaryota</taxon>
        <taxon>Metazoa</taxon>
        <taxon>Chordata</taxon>
        <taxon>Craniata</taxon>
        <taxon>Vertebrata</taxon>
        <taxon>Euteleostomi</taxon>
        <taxon>Lepidosauria</taxon>
        <taxon>Squamata</taxon>
        <taxon>Bifurcata</taxon>
        <taxon>Unidentata</taxon>
        <taxon>Episquamata</taxon>
        <taxon>Toxicofera</taxon>
        <taxon>Iguania</taxon>
        <taxon>Acrodonta</taxon>
        <taxon>Agamidae</taxon>
        <taxon>Agaminae</taxon>
        <taxon>Phrynocephalus</taxon>
    </lineage>
</organism>
<evidence type="ECO:0000313" key="2">
    <source>
        <dbReference type="EMBL" id="KAJ7300646.1"/>
    </source>
</evidence>